<evidence type="ECO:0000256" key="1">
    <source>
        <dbReference type="SAM" id="MobiDB-lite"/>
    </source>
</evidence>
<comment type="caution">
    <text evidence="3">The sequence shown here is derived from an EMBL/GenBank/DDBJ whole genome shotgun (WGS) entry which is preliminary data.</text>
</comment>
<dbReference type="EMBL" id="VBOS01000541">
    <property type="protein sequence ID" value="TMQ47269.1"/>
    <property type="molecule type" value="Genomic_DNA"/>
</dbReference>
<sequence length="208" mass="22182">MARREDAMTKGFGRALALASAACALLASLAVAQKKPAPGTGGRSQPSSDQGPAAKAGEGALPKTVMDEMTRYTTPGPQHRELAALAGQWTTNARVWESPDAKSVDVPGSAEYRMILGGRFLELESRATMNGAESHGLGIYGYDAFKEKYSFYFIHDGETQALVGLGDRDSTGAAITFSLAMDMPSTGERAKPIRAVLRRVSADRHVFE</sequence>
<protein>
    <submittedName>
        <fullName evidence="3">DUF1579 domain-containing protein</fullName>
    </submittedName>
</protein>
<dbReference type="AlphaFoldDB" id="A0A538S7B0"/>
<evidence type="ECO:0000256" key="2">
    <source>
        <dbReference type="SAM" id="SignalP"/>
    </source>
</evidence>
<proteinExistence type="predicted"/>
<organism evidence="3 4">
    <name type="scientific">Eiseniibacteriota bacterium</name>
    <dbReference type="NCBI Taxonomy" id="2212470"/>
    <lineage>
        <taxon>Bacteria</taxon>
        <taxon>Candidatus Eiseniibacteriota</taxon>
    </lineage>
</organism>
<dbReference type="Proteomes" id="UP000317716">
    <property type="component" value="Unassembled WGS sequence"/>
</dbReference>
<reference evidence="3 4" key="1">
    <citation type="journal article" date="2019" name="Nat. Microbiol.">
        <title>Mediterranean grassland soil C-N compound turnover is dependent on rainfall and depth, and is mediated by genomically divergent microorganisms.</title>
        <authorList>
            <person name="Diamond S."/>
            <person name="Andeer P.F."/>
            <person name="Li Z."/>
            <person name="Crits-Christoph A."/>
            <person name="Burstein D."/>
            <person name="Anantharaman K."/>
            <person name="Lane K.R."/>
            <person name="Thomas B.C."/>
            <person name="Pan C."/>
            <person name="Northen T.R."/>
            <person name="Banfield J.F."/>
        </authorList>
    </citation>
    <scope>NUCLEOTIDE SEQUENCE [LARGE SCALE GENOMIC DNA]</scope>
    <source>
        <strain evidence="3">WS_2</strain>
    </source>
</reference>
<evidence type="ECO:0000313" key="3">
    <source>
        <dbReference type="EMBL" id="TMQ47269.1"/>
    </source>
</evidence>
<feature type="non-terminal residue" evidence="3">
    <location>
        <position position="208"/>
    </location>
</feature>
<dbReference type="Pfam" id="PF07617">
    <property type="entry name" value="DUF1579"/>
    <property type="match status" value="1"/>
</dbReference>
<keyword evidence="2" id="KW-0732">Signal</keyword>
<evidence type="ECO:0000313" key="4">
    <source>
        <dbReference type="Proteomes" id="UP000317716"/>
    </source>
</evidence>
<accession>A0A538S7B0</accession>
<dbReference type="InterPro" id="IPR011473">
    <property type="entry name" value="DUF1579"/>
</dbReference>
<gene>
    <name evidence="3" type="ORF">E6K72_14185</name>
</gene>
<feature type="signal peptide" evidence="2">
    <location>
        <begin position="1"/>
        <end position="32"/>
    </location>
</feature>
<feature type="chain" id="PRO_5021743796" evidence="2">
    <location>
        <begin position="33"/>
        <end position="208"/>
    </location>
</feature>
<feature type="region of interest" description="Disordered" evidence="1">
    <location>
        <begin position="34"/>
        <end position="62"/>
    </location>
</feature>
<name>A0A538S7B0_UNCEI</name>